<reference evidence="2 3" key="1">
    <citation type="submission" date="2024-09" db="EMBL/GenBank/DDBJ databases">
        <title>The Natural Products Discovery Center: Release of the First 8490 Sequenced Strains for Exploring Actinobacteria Biosynthetic Diversity.</title>
        <authorList>
            <person name="Kalkreuter E."/>
            <person name="Kautsar S.A."/>
            <person name="Yang D."/>
            <person name="Bader C.D."/>
            <person name="Teijaro C.N."/>
            <person name="Fluegel L."/>
            <person name="Davis C.M."/>
            <person name="Simpson J.R."/>
            <person name="Lauterbach L."/>
            <person name="Steele A.D."/>
            <person name="Gui C."/>
            <person name="Meng S."/>
            <person name="Li G."/>
            <person name="Viehrig K."/>
            <person name="Ye F."/>
            <person name="Su P."/>
            <person name="Kiefer A.F."/>
            <person name="Nichols A."/>
            <person name="Cepeda A.J."/>
            <person name="Yan W."/>
            <person name="Fan B."/>
            <person name="Jiang Y."/>
            <person name="Adhikari A."/>
            <person name="Zheng C.-J."/>
            <person name="Schuster L."/>
            <person name="Cowan T.M."/>
            <person name="Smanski M.J."/>
            <person name="Chevrette M.G."/>
            <person name="De Carvalho L.P.S."/>
            <person name="Shen B."/>
        </authorList>
    </citation>
    <scope>NUCLEOTIDE SEQUENCE [LARGE SCALE GENOMIC DNA]</scope>
    <source>
        <strain evidence="2 3">NPDC058753</strain>
    </source>
</reference>
<accession>A0ABW6GS61</accession>
<sequence length="282" mass="29793">MIIDLRRRFVPPLRRLARRHGYRAPLALAALLALLLGLPHGGLHGALTVAFVLGGFLWTFLDVLFVPVTIPLLLIVGLPAALLAIRYRKHLKRPARPGNSALLCCALGVAAVLLGESVPGEDCGLLGLGALTLLALPVGWLLWHQTPWARRTATTAPAATAAPGRFGCWRWAAAPLLLTAGALLVHYDVPVDARFSATRPALTSHAEHALATGDTAPAWVAGYRLEQTELVGGGVTFTVAGTGVFAPHGYAYFPHGTPAGEAVTSYQGLGGGWYSWSGTDHF</sequence>
<name>A0ABW6GS61_9ACTN</name>
<proteinExistence type="predicted"/>
<evidence type="ECO:0000256" key="1">
    <source>
        <dbReference type="SAM" id="Phobius"/>
    </source>
</evidence>
<organism evidence="2 3">
    <name type="scientific">Kitasatospora phosalacinea</name>
    <dbReference type="NCBI Taxonomy" id="2065"/>
    <lineage>
        <taxon>Bacteria</taxon>
        <taxon>Bacillati</taxon>
        <taxon>Actinomycetota</taxon>
        <taxon>Actinomycetes</taxon>
        <taxon>Kitasatosporales</taxon>
        <taxon>Streptomycetaceae</taxon>
        <taxon>Kitasatospora</taxon>
    </lineage>
</organism>
<keyword evidence="1" id="KW-1133">Transmembrane helix</keyword>
<feature type="transmembrane region" description="Helical" evidence="1">
    <location>
        <begin position="97"/>
        <end position="118"/>
    </location>
</feature>
<evidence type="ECO:0000313" key="3">
    <source>
        <dbReference type="Proteomes" id="UP001599542"/>
    </source>
</evidence>
<dbReference type="EMBL" id="JBHYPX010000061">
    <property type="protein sequence ID" value="MFE1355506.1"/>
    <property type="molecule type" value="Genomic_DNA"/>
</dbReference>
<gene>
    <name evidence="2" type="ORF">ACFW6T_26305</name>
</gene>
<dbReference type="RefSeq" id="WP_380329875.1">
    <property type="nucleotide sequence ID" value="NZ_JBHYPW010000061.1"/>
</dbReference>
<protein>
    <submittedName>
        <fullName evidence="2">Uncharacterized protein</fullName>
    </submittedName>
</protein>
<comment type="caution">
    <text evidence="2">The sequence shown here is derived from an EMBL/GenBank/DDBJ whole genome shotgun (WGS) entry which is preliminary data.</text>
</comment>
<feature type="transmembrane region" description="Helical" evidence="1">
    <location>
        <begin position="64"/>
        <end position="85"/>
    </location>
</feature>
<keyword evidence="1" id="KW-0812">Transmembrane</keyword>
<dbReference type="Proteomes" id="UP001599542">
    <property type="component" value="Unassembled WGS sequence"/>
</dbReference>
<keyword evidence="1" id="KW-0472">Membrane</keyword>
<feature type="transmembrane region" description="Helical" evidence="1">
    <location>
        <begin position="124"/>
        <end position="143"/>
    </location>
</feature>
<evidence type="ECO:0000313" key="2">
    <source>
        <dbReference type="EMBL" id="MFE1355506.1"/>
    </source>
</evidence>
<keyword evidence="3" id="KW-1185">Reference proteome</keyword>